<evidence type="ECO:0000256" key="3">
    <source>
        <dbReference type="ARBA" id="ARBA00023237"/>
    </source>
</evidence>
<reference evidence="7 8" key="1">
    <citation type="submission" date="2006-02" db="EMBL/GenBank/DDBJ databases">
        <authorList>
            <person name="Waterbury J."/>
            <person name="Ferriera S."/>
            <person name="Johnson J."/>
            <person name="Kravitz S."/>
            <person name="Halpern A."/>
            <person name="Remington K."/>
            <person name="Beeson K."/>
            <person name="Tran B."/>
            <person name="Rogers Y.-H."/>
            <person name="Friedman R."/>
            <person name="Venter J.C."/>
        </authorList>
    </citation>
    <scope>NUCLEOTIDE SEQUENCE [LARGE SCALE GENOMIC DNA]</scope>
    <source>
        <strain evidence="7 8">Nb-231</strain>
    </source>
</reference>
<dbReference type="eggNOG" id="COG1452">
    <property type="taxonomic scope" value="Bacteria"/>
</dbReference>
<dbReference type="InterPro" id="IPR005653">
    <property type="entry name" value="OstA-like_N"/>
</dbReference>
<evidence type="ECO:0000256" key="2">
    <source>
        <dbReference type="ARBA" id="ARBA00023136"/>
    </source>
</evidence>
<dbReference type="EMBL" id="AAOF01000001">
    <property type="protein sequence ID" value="EAR23297.1"/>
    <property type="molecule type" value="Genomic_DNA"/>
</dbReference>
<comment type="subcellular location">
    <subcellularLocation>
        <location evidence="4">Cell outer membrane</location>
    </subcellularLocation>
</comment>
<dbReference type="AlphaFoldDB" id="A4BLV9"/>
<dbReference type="Proteomes" id="UP000003374">
    <property type="component" value="Unassembled WGS sequence"/>
</dbReference>
<dbReference type="GO" id="GO:0009279">
    <property type="term" value="C:cell outer membrane"/>
    <property type="evidence" value="ECO:0007669"/>
    <property type="project" value="UniProtKB-SubCell"/>
</dbReference>
<feature type="domain" description="Organic solvent tolerance-like N-terminal" evidence="5">
    <location>
        <begin position="20"/>
        <end position="149"/>
    </location>
</feature>
<dbReference type="PANTHER" id="PTHR30189">
    <property type="entry name" value="LPS-ASSEMBLY PROTEIN"/>
    <property type="match status" value="1"/>
</dbReference>
<evidence type="ECO:0000256" key="4">
    <source>
        <dbReference type="HAMAP-Rule" id="MF_01411"/>
    </source>
</evidence>
<evidence type="ECO:0000313" key="7">
    <source>
        <dbReference type="EMBL" id="EAR23297.1"/>
    </source>
</evidence>
<dbReference type="Pfam" id="PF04453">
    <property type="entry name" value="LptD"/>
    <property type="match status" value="1"/>
</dbReference>
<dbReference type="STRING" id="314278.NB231_15793"/>
<dbReference type="GO" id="GO:0043165">
    <property type="term" value="P:Gram-negative-bacterium-type cell outer membrane assembly"/>
    <property type="evidence" value="ECO:0007669"/>
    <property type="project" value="UniProtKB-UniRule"/>
</dbReference>
<keyword evidence="2 4" id="KW-0472">Membrane</keyword>
<dbReference type="InterPro" id="IPR020889">
    <property type="entry name" value="LipoPS_assembly_LptD"/>
</dbReference>
<comment type="function">
    <text evidence="4">Together with LptE, is involved in the assembly of lipopolysaccharide (LPS) at the surface of the outer membrane.</text>
</comment>
<dbReference type="InterPro" id="IPR050218">
    <property type="entry name" value="LptD"/>
</dbReference>
<name>A4BLV9_9GAMM</name>
<comment type="caution">
    <text evidence="7">The sequence shown here is derived from an EMBL/GenBank/DDBJ whole genome shotgun (WGS) entry which is preliminary data.</text>
</comment>
<evidence type="ECO:0000313" key="8">
    <source>
        <dbReference type="Proteomes" id="UP000003374"/>
    </source>
</evidence>
<evidence type="ECO:0000256" key="1">
    <source>
        <dbReference type="ARBA" id="ARBA00022729"/>
    </source>
</evidence>
<gene>
    <name evidence="4" type="primary">lptD</name>
    <name evidence="7" type="ORF">NB231_15793</name>
</gene>
<dbReference type="HAMAP" id="MF_01411">
    <property type="entry name" value="LPS_assembly_LptD"/>
    <property type="match status" value="1"/>
</dbReference>
<dbReference type="Gene3D" id="2.60.450.10">
    <property type="entry name" value="Lipopolysaccharide (LPS) transport protein A like domain"/>
    <property type="match status" value="1"/>
</dbReference>
<feature type="domain" description="LptD C-terminal" evidence="6">
    <location>
        <begin position="258"/>
        <end position="628"/>
    </location>
</feature>
<evidence type="ECO:0000259" key="6">
    <source>
        <dbReference type="Pfam" id="PF04453"/>
    </source>
</evidence>
<dbReference type="GO" id="GO:0015920">
    <property type="term" value="P:lipopolysaccharide transport"/>
    <property type="evidence" value="ECO:0007669"/>
    <property type="project" value="InterPro"/>
</dbReference>
<sequence>MTPPPLGDPSLRNAPNTALHIEADTARHDVRSGEYTLFGRSVITRADQRLKADRMHYNAQTGRVDAEGDVYYQQSGATVAGERGHFNLNTNSGEFTQLRYRIEEGHMHGDATRAEIENPDRTNYQNARFSTCRPGAEDWWLHSGSLTIDEAEHRGTARNVWLSFHGIPFAYAPYLSFPVGEKRKTGFLMPAIGSSSQGGLQFGVPWYWNIAPNYDATFTPTVFAERGLRFGTEFRYLLPSANGRSQFDFLPNDRAAGKNRWLLDLDHALHAGRHLQAHLDVNRVSDKQYLNDFSTNLQQSSNVALPSRADASLNFRDWSVSVQAQSWQPIAQNLAPRNEPFSTVPSIRIGYSPSLTGLPVRFRLATEAVRFQHSESDVLDTGSRIDVMPRLSVPFRTLGYFIEPAIAYRYTAYRLDRPDPTLPDRPSRGLPIYSVDSGLFLERELKLFGNALTHTLEPRLYYLYVARDNQDDLPVFETAQATFTFSQLFETNRFTGPDRMGDANQLTAALSSRVLSAASGFEYLRFSIGQIFYFDDRTVTLPGMAEESAHSSDYITELRTGVPGLMNAWVDYRWNPGGTDNQRLTSQLQFLGGNGRVLNLAYRLQKNNGQRVLSEAEGSVAFPVGTNWQVVGGWNYSFLNGQTQERFAGLEFNSCCYAVRGLFRQFQANRSRGSRQRQIGSAQLQTGYLLQFELKGLGALGDEVPKFLRKAIPGFRSSS</sequence>
<dbReference type="PANTHER" id="PTHR30189:SF1">
    <property type="entry name" value="LPS-ASSEMBLY PROTEIN LPTD"/>
    <property type="match status" value="1"/>
</dbReference>
<protein>
    <recommendedName>
        <fullName evidence="4">LPS-assembly protein LptD</fullName>
    </recommendedName>
</protein>
<keyword evidence="1 4" id="KW-0732">Signal</keyword>
<proteinExistence type="inferred from homology"/>
<comment type="subunit">
    <text evidence="4">Component of the lipopolysaccharide transport and assembly complex. Interacts with LptE and LptA.</text>
</comment>
<comment type="similarity">
    <text evidence="4">Belongs to the LptD family.</text>
</comment>
<dbReference type="HOGENOM" id="CLU_009039_0_0_6"/>
<accession>A4BLV9</accession>
<keyword evidence="3 4" id="KW-0998">Cell outer membrane</keyword>
<dbReference type="GO" id="GO:1990351">
    <property type="term" value="C:transporter complex"/>
    <property type="evidence" value="ECO:0007669"/>
    <property type="project" value="TreeGrafter"/>
</dbReference>
<dbReference type="Pfam" id="PF03968">
    <property type="entry name" value="LptD_N"/>
    <property type="match status" value="1"/>
</dbReference>
<comment type="caution">
    <text evidence="4">Lacks conserved residue(s) required for the propagation of feature annotation.</text>
</comment>
<keyword evidence="8" id="KW-1185">Reference proteome</keyword>
<organism evidence="7 8">
    <name type="scientific">Nitrococcus mobilis Nb-231</name>
    <dbReference type="NCBI Taxonomy" id="314278"/>
    <lineage>
        <taxon>Bacteria</taxon>
        <taxon>Pseudomonadati</taxon>
        <taxon>Pseudomonadota</taxon>
        <taxon>Gammaproteobacteria</taxon>
        <taxon>Chromatiales</taxon>
        <taxon>Ectothiorhodospiraceae</taxon>
        <taxon>Nitrococcus</taxon>
    </lineage>
</organism>
<dbReference type="InterPro" id="IPR007543">
    <property type="entry name" value="LptD_C"/>
</dbReference>
<evidence type="ECO:0000259" key="5">
    <source>
        <dbReference type="Pfam" id="PF03968"/>
    </source>
</evidence>